<name>A0A6I6CE23_9MOLU</name>
<dbReference type="KEGG" id="stab:STABA_v1c08690"/>
<evidence type="ECO:0000313" key="1">
    <source>
        <dbReference type="EMBL" id="QGS52224.1"/>
    </source>
</evidence>
<protein>
    <submittedName>
        <fullName evidence="1">Uncharacterized protein</fullName>
    </submittedName>
</protein>
<dbReference type="Proteomes" id="UP000424468">
    <property type="component" value="Chromosome"/>
</dbReference>
<reference evidence="1 2" key="1">
    <citation type="submission" date="2019-11" db="EMBL/GenBank/DDBJ databases">
        <title>Complete genome sequence of Spiroplasma tabanidicola TAUS-1 (DSM 22603).</title>
        <authorList>
            <person name="Huang C.-T."/>
            <person name="Lin Y.-C."/>
            <person name="Kuo C.-H."/>
        </authorList>
    </citation>
    <scope>NUCLEOTIDE SEQUENCE [LARGE SCALE GENOMIC DNA]</scope>
    <source>
        <strain evidence="1 2">TAUS-1</strain>
    </source>
</reference>
<dbReference type="EMBL" id="CP046276">
    <property type="protein sequence ID" value="QGS52224.1"/>
    <property type="molecule type" value="Genomic_DNA"/>
</dbReference>
<dbReference type="AlphaFoldDB" id="A0A6I6CE23"/>
<gene>
    <name evidence="1" type="ORF">STABA_v1c08690</name>
</gene>
<sequence>MQKQKVNIEFYKIAKNYNQKYIAISWLINLLNINPKTYKIWLANGSKEYVTKIDTCYDLFIR</sequence>
<keyword evidence="2" id="KW-1185">Reference proteome</keyword>
<organism evidence="1 2">
    <name type="scientific">Spiroplasma tabanidicola</name>
    <dbReference type="NCBI Taxonomy" id="324079"/>
    <lineage>
        <taxon>Bacteria</taxon>
        <taxon>Bacillati</taxon>
        <taxon>Mycoplasmatota</taxon>
        <taxon>Mollicutes</taxon>
        <taxon>Entomoplasmatales</taxon>
        <taxon>Spiroplasmataceae</taxon>
        <taxon>Spiroplasma</taxon>
    </lineage>
</organism>
<dbReference type="RefSeq" id="WP_156006967.1">
    <property type="nucleotide sequence ID" value="NZ_CP046276.1"/>
</dbReference>
<accession>A0A6I6CE23</accession>
<evidence type="ECO:0000313" key="2">
    <source>
        <dbReference type="Proteomes" id="UP000424468"/>
    </source>
</evidence>
<proteinExistence type="predicted"/>